<evidence type="ECO:0000256" key="1">
    <source>
        <dbReference type="SAM" id="Phobius"/>
    </source>
</evidence>
<keyword evidence="1" id="KW-0812">Transmembrane</keyword>
<dbReference type="Proteomes" id="UP001590950">
    <property type="component" value="Unassembled WGS sequence"/>
</dbReference>
<evidence type="ECO:0000313" key="2">
    <source>
        <dbReference type="EMBL" id="KAL2048237.1"/>
    </source>
</evidence>
<evidence type="ECO:0000313" key="3">
    <source>
        <dbReference type="Proteomes" id="UP001590950"/>
    </source>
</evidence>
<name>A0ABR4ARA6_9LECA</name>
<accession>A0ABR4ARA6</accession>
<sequence>MSIYVYFHIFNLSSAGHAVLLAQIVIISYHHPAIRVSFLGTYQVDEASFFVPCHLRKCHLTTLRFSCILLKQLQSHLISMSRRLIYGAIPSAVNEDKFLTQDTSRNPHKANKPF</sequence>
<keyword evidence="1" id="KW-0472">Membrane</keyword>
<organism evidence="2 3">
    <name type="scientific">Stereocaulon virgatum</name>
    <dbReference type="NCBI Taxonomy" id="373712"/>
    <lineage>
        <taxon>Eukaryota</taxon>
        <taxon>Fungi</taxon>
        <taxon>Dikarya</taxon>
        <taxon>Ascomycota</taxon>
        <taxon>Pezizomycotina</taxon>
        <taxon>Lecanoromycetes</taxon>
        <taxon>OSLEUM clade</taxon>
        <taxon>Lecanoromycetidae</taxon>
        <taxon>Lecanorales</taxon>
        <taxon>Lecanorineae</taxon>
        <taxon>Stereocaulaceae</taxon>
        <taxon>Stereocaulon</taxon>
    </lineage>
</organism>
<keyword evidence="1" id="KW-1133">Transmembrane helix</keyword>
<feature type="transmembrane region" description="Helical" evidence="1">
    <location>
        <begin position="6"/>
        <end position="29"/>
    </location>
</feature>
<keyword evidence="3" id="KW-1185">Reference proteome</keyword>
<dbReference type="EMBL" id="JBEFKJ010000001">
    <property type="protein sequence ID" value="KAL2048237.1"/>
    <property type="molecule type" value="Genomic_DNA"/>
</dbReference>
<protein>
    <submittedName>
        <fullName evidence="2">Uncharacterized protein</fullName>
    </submittedName>
</protein>
<gene>
    <name evidence="2" type="ORF">N7G274_000148</name>
</gene>
<comment type="caution">
    <text evidence="2">The sequence shown here is derived from an EMBL/GenBank/DDBJ whole genome shotgun (WGS) entry which is preliminary data.</text>
</comment>
<reference evidence="2 3" key="1">
    <citation type="submission" date="2024-09" db="EMBL/GenBank/DDBJ databases">
        <title>Rethinking Asexuality: The Enigmatic Case of Functional Sexual Genes in Lepraria (Stereocaulaceae).</title>
        <authorList>
            <person name="Doellman M."/>
            <person name="Sun Y."/>
            <person name="Barcenas-Pena A."/>
            <person name="Lumbsch H.T."/>
            <person name="Grewe F."/>
        </authorList>
    </citation>
    <scope>NUCLEOTIDE SEQUENCE [LARGE SCALE GENOMIC DNA]</scope>
    <source>
        <strain evidence="2 3">Mercado 3170</strain>
    </source>
</reference>
<proteinExistence type="predicted"/>